<feature type="region of interest" description="Disordered" evidence="1">
    <location>
        <begin position="1"/>
        <end position="94"/>
    </location>
</feature>
<feature type="compositionally biased region" description="Basic residues" evidence="1">
    <location>
        <begin position="80"/>
        <end position="94"/>
    </location>
</feature>
<feature type="compositionally biased region" description="Basic and acidic residues" evidence="1">
    <location>
        <begin position="30"/>
        <end position="41"/>
    </location>
</feature>
<gene>
    <name evidence="2" type="ORF">SKAU_G00240070</name>
</gene>
<reference evidence="2" key="1">
    <citation type="journal article" date="2023" name="Science">
        <title>Genome structures resolve the early diversification of teleost fishes.</title>
        <authorList>
            <person name="Parey E."/>
            <person name="Louis A."/>
            <person name="Montfort J."/>
            <person name="Bouchez O."/>
            <person name="Roques C."/>
            <person name="Iampietro C."/>
            <person name="Lluch J."/>
            <person name="Castinel A."/>
            <person name="Donnadieu C."/>
            <person name="Desvignes T."/>
            <person name="Floi Bucao C."/>
            <person name="Jouanno E."/>
            <person name="Wen M."/>
            <person name="Mejri S."/>
            <person name="Dirks R."/>
            <person name="Jansen H."/>
            <person name="Henkel C."/>
            <person name="Chen W.J."/>
            <person name="Zahm M."/>
            <person name="Cabau C."/>
            <person name="Klopp C."/>
            <person name="Thompson A.W."/>
            <person name="Robinson-Rechavi M."/>
            <person name="Braasch I."/>
            <person name="Lecointre G."/>
            <person name="Bobe J."/>
            <person name="Postlethwait J.H."/>
            <person name="Berthelot C."/>
            <person name="Roest Crollius H."/>
            <person name="Guiguen Y."/>
        </authorList>
    </citation>
    <scope>NUCLEOTIDE SEQUENCE</scope>
    <source>
        <strain evidence="2">WJC10195</strain>
    </source>
</reference>
<comment type="caution">
    <text evidence="2">The sequence shown here is derived from an EMBL/GenBank/DDBJ whole genome shotgun (WGS) entry which is preliminary data.</text>
</comment>
<feature type="compositionally biased region" description="Basic and acidic residues" evidence="1">
    <location>
        <begin position="1"/>
        <end position="14"/>
    </location>
</feature>
<dbReference type="AlphaFoldDB" id="A0A9Q1F7E1"/>
<name>A0A9Q1F7E1_SYNKA</name>
<proteinExistence type="predicted"/>
<accession>A0A9Q1F7E1</accession>
<evidence type="ECO:0000313" key="3">
    <source>
        <dbReference type="Proteomes" id="UP001152622"/>
    </source>
</evidence>
<sequence>MLKDYQVEDSKEGQMKGLHFPGPVGGHNAADQKARIKSHSESHKRRRVPVAVSNVQAKRHIDYASQSRSRPPVRVLRTGPQKHSKMARHRAHIN</sequence>
<dbReference type="EMBL" id="JAINUF010000008">
    <property type="protein sequence ID" value="KAJ8352531.1"/>
    <property type="molecule type" value="Genomic_DNA"/>
</dbReference>
<evidence type="ECO:0000256" key="1">
    <source>
        <dbReference type="SAM" id="MobiDB-lite"/>
    </source>
</evidence>
<dbReference type="Proteomes" id="UP001152622">
    <property type="component" value="Chromosome 8"/>
</dbReference>
<keyword evidence="3" id="KW-1185">Reference proteome</keyword>
<evidence type="ECO:0000313" key="2">
    <source>
        <dbReference type="EMBL" id="KAJ8352531.1"/>
    </source>
</evidence>
<organism evidence="2 3">
    <name type="scientific">Synaphobranchus kaupii</name>
    <name type="common">Kaup's arrowtooth eel</name>
    <dbReference type="NCBI Taxonomy" id="118154"/>
    <lineage>
        <taxon>Eukaryota</taxon>
        <taxon>Metazoa</taxon>
        <taxon>Chordata</taxon>
        <taxon>Craniata</taxon>
        <taxon>Vertebrata</taxon>
        <taxon>Euteleostomi</taxon>
        <taxon>Actinopterygii</taxon>
        <taxon>Neopterygii</taxon>
        <taxon>Teleostei</taxon>
        <taxon>Anguilliformes</taxon>
        <taxon>Synaphobranchidae</taxon>
        <taxon>Synaphobranchus</taxon>
    </lineage>
</organism>
<protein>
    <submittedName>
        <fullName evidence="2">Uncharacterized protein</fullName>
    </submittedName>
</protein>